<evidence type="ECO:0000313" key="4">
    <source>
        <dbReference type="Proteomes" id="UP000766904"/>
    </source>
</evidence>
<evidence type="ECO:0000256" key="1">
    <source>
        <dbReference type="ARBA" id="ARBA00008791"/>
    </source>
</evidence>
<dbReference type="Pfam" id="PF00582">
    <property type="entry name" value="Usp"/>
    <property type="match status" value="1"/>
</dbReference>
<dbReference type="EMBL" id="PHNJ01000017">
    <property type="protein sequence ID" value="TYL36514.1"/>
    <property type="molecule type" value="Genomic_DNA"/>
</dbReference>
<dbReference type="PRINTS" id="PR01438">
    <property type="entry name" value="UNVRSLSTRESS"/>
</dbReference>
<comment type="caution">
    <text evidence="3">The sequence shown here is derived from an EMBL/GenBank/DDBJ whole genome shotgun (WGS) entry which is preliminary data.</text>
</comment>
<dbReference type="SUPFAM" id="SSF52402">
    <property type="entry name" value="Adenine nucleotide alpha hydrolases-like"/>
    <property type="match status" value="1"/>
</dbReference>
<dbReference type="AlphaFoldDB" id="A0A8J8Q0F8"/>
<organism evidence="3 4">
    <name type="scientific">Natronococcus pandeyae</name>
    <dbReference type="NCBI Taxonomy" id="2055836"/>
    <lineage>
        <taxon>Archaea</taxon>
        <taxon>Methanobacteriati</taxon>
        <taxon>Methanobacteriota</taxon>
        <taxon>Stenosarchaea group</taxon>
        <taxon>Halobacteria</taxon>
        <taxon>Halobacteriales</taxon>
        <taxon>Natrialbaceae</taxon>
        <taxon>Natronococcus</taxon>
    </lineage>
</organism>
<keyword evidence="4" id="KW-1185">Reference proteome</keyword>
<accession>A0A8J8Q0F8</accession>
<reference evidence="3" key="1">
    <citation type="submission" date="2017-11" db="EMBL/GenBank/DDBJ databases">
        <authorList>
            <person name="Kajale S.C."/>
            <person name="Sharma A."/>
        </authorList>
    </citation>
    <scope>NUCLEOTIDE SEQUENCE</scope>
    <source>
        <strain evidence="3">LS1_42</strain>
    </source>
</reference>
<evidence type="ECO:0000313" key="3">
    <source>
        <dbReference type="EMBL" id="TYL36514.1"/>
    </source>
</evidence>
<dbReference type="Gene3D" id="3.40.50.620">
    <property type="entry name" value="HUPs"/>
    <property type="match status" value="1"/>
</dbReference>
<proteinExistence type="inferred from homology"/>
<evidence type="ECO:0000259" key="2">
    <source>
        <dbReference type="Pfam" id="PF00582"/>
    </source>
</evidence>
<feature type="domain" description="UspA" evidence="2">
    <location>
        <begin position="1"/>
        <end position="145"/>
    </location>
</feature>
<protein>
    <submittedName>
        <fullName evidence="3">Universal stress protein</fullName>
    </submittedName>
</protein>
<dbReference type="Proteomes" id="UP000766904">
    <property type="component" value="Unassembled WGS sequence"/>
</dbReference>
<dbReference type="InterPro" id="IPR014729">
    <property type="entry name" value="Rossmann-like_a/b/a_fold"/>
</dbReference>
<sequence length="149" mass="16455">MYDTILIPTDGSATAERALNDGLDIARRYGATVHALSVIDVAELLEVDYLGDRSDFEATIEPLEDEAKRAVSTVEEYARQLDDVEVITVVREGDPYETIVAYADDVDADLIVMGTHGRRGLPRYLLGSTTERVIRTVDVPVMAVRTPEE</sequence>
<dbReference type="OrthoDB" id="105697at2157"/>
<gene>
    <name evidence="3" type="ORF">CV102_22080</name>
</gene>
<dbReference type="PANTHER" id="PTHR46268:SF6">
    <property type="entry name" value="UNIVERSAL STRESS PROTEIN UP12"/>
    <property type="match status" value="1"/>
</dbReference>
<dbReference type="PANTHER" id="PTHR46268">
    <property type="entry name" value="STRESS RESPONSE PROTEIN NHAX"/>
    <property type="match status" value="1"/>
</dbReference>
<name>A0A8J8Q0F8_9EURY</name>
<dbReference type="InterPro" id="IPR006016">
    <property type="entry name" value="UspA"/>
</dbReference>
<dbReference type="CDD" id="cd00293">
    <property type="entry name" value="USP-like"/>
    <property type="match status" value="1"/>
</dbReference>
<comment type="similarity">
    <text evidence="1">Belongs to the universal stress protein A family.</text>
</comment>
<dbReference type="InterPro" id="IPR006015">
    <property type="entry name" value="Universal_stress_UspA"/>
</dbReference>
<dbReference type="RefSeq" id="WP_148860160.1">
    <property type="nucleotide sequence ID" value="NZ_PHNJ01000017.1"/>
</dbReference>